<dbReference type="EMBL" id="SGPL01000771">
    <property type="protein sequence ID" value="THH07510.1"/>
    <property type="molecule type" value="Genomic_DNA"/>
</dbReference>
<organism evidence="1 2">
    <name type="scientific">Bondarzewia mesenterica</name>
    <dbReference type="NCBI Taxonomy" id="1095465"/>
    <lineage>
        <taxon>Eukaryota</taxon>
        <taxon>Fungi</taxon>
        <taxon>Dikarya</taxon>
        <taxon>Basidiomycota</taxon>
        <taxon>Agaricomycotina</taxon>
        <taxon>Agaricomycetes</taxon>
        <taxon>Russulales</taxon>
        <taxon>Bondarzewiaceae</taxon>
        <taxon>Bondarzewia</taxon>
    </lineage>
</organism>
<evidence type="ECO:0000313" key="2">
    <source>
        <dbReference type="Proteomes" id="UP000310158"/>
    </source>
</evidence>
<name>A0A4S4LCU4_9AGAM</name>
<accession>A0A4S4LCU4</accession>
<dbReference type="AlphaFoldDB" id="A0A4S4LCU4"/>
<reference evidence="1 2" key="1">
    <citation type="submission" date="2019-02" db="EMBL/GenBank/DDBJ databases">
        <title>Genome sequencing of the rare red list fungi Bondarzewia mesenterica.</title>
        <authorList>
            <person name="Buettner E."/>
            <person name="Kellner H."/>
        </authorList>
    </citation>
    <scope>NUCLEOTIDE SEQUENCE [LARGE SCALE GENOMIC DNA]</scope>
    <source>
        <strain evidence="1 2">DSM 108281</strain>
    </source>
</reference>
<dbReference type="Proteomes" id="UP000310158">
    <property type="component" value="Unassembled WGS sequence"/>
</dbReference>
<comment type="caution">
    <text evidence="1">The sequence shown here is derived from an EMBL/GenBank/DDBJ whole genome shotgun (WGS) entry which is preliminary data.</text>
</comment>
<keyword evidence="2" id="KW-1185">Reference proteome</keyword>
<protein>
    <submittedName>
        <fullName evidence="1">Uncharacterized protein</fullName>
    </submittedName>
</protein>
<sequence>MNHPTLDFELDSEGKPIRNPYTGYQVTPLAREARHQEYMERAKKKAPMSQLPDDFNVKLNPKAPKLYFGLPFNYEEHIVPYAKAHDLVYYLDRYPNEINPVDTIPAVLDYLEYCCDAKLYFKLPFGPSLQGMIALYSNYTMEEDHLLPDDEKEVIKIIKKELGIDIEAKWYWDRFQASQHT</sequence>
<proteinExistence type="predicted"/>
<dbReference type="OrthoDB" id="3266090at2759"/>
<gene>
    <name evidence="1" type="ORF">EW146_g9295</name>
</gene>
<evidence type="ECO:0000313" key="1">
    <source>
        <dbReference type="EMBL" id="THH07510.1"/>
    </source>
</evidence>